<reference evidence="10 11" key="1">
    <citation type="submission" date="2019-03" db="EMBL/GenBank/DDBJ databases">
        <title>Genomic analyses of the natural microbiome of Caenorhabditis elegans.</title>
        <authorList>
            <person name="Samuel B."/>
        </authorList>
    </citation>
    <scope>NUCLEOTIDE SEQUENCE [LARGE SCALE GENOMIC DNA]</scope>
    <source>
        <strain evidence="10 11">JUb65</strain>
    </source>
</reference>
<sequence length="249" mass="26824">MTTPSQPTHRVDDSDDYAVYQTSTISALLAGVYDGDVTVAQLLEHGDFGLGTFNHLDGEMVVVDGVCYHLRDDGSVTVASSTDRTPYAAVMRFHGATEITVDEPCTLAAVTARVDAAVGSPNLPVAVRIDGTFSTVRTRTVGEQHEPYPPLVEATAYETTNTLHETTGTVAGFRTPRFEQAISVAGYHLHYVDDARQHGGHVLDVAVREARVRITPISEMRLAVPDDAAFLGADIDVDQIGQQERQAEG</sequence>
<dbReference type="Pfam" id="PF03306">
    <property type="entry name" value="AAL_decarboxy"/>
    <property type="match status" value="1"/>
</dbReference>
<dbReference type="PIRSF" id="PIRSF001332">
    <property type="entry name" value="Acetolac_decarb"/>
    <property type="match status" value="1"/>
</dbReference>
<dbReference type="Proteomes" id="UP000295764">
    <property type="component" value="Unassembled WGS sequence"/>
</dbReference>
<evidence type="ECO:0000256" key="5">
    <source>
        <dbReference type="ARBA" id="ARBA00020164"/>
    </source>
</evidence>
<dbReference type="Gene3D" id="3.30.1330.80">
    <property type="entry name" value="Hypothetical protein, similar to alpha- acetolactate decarboxylase, domain 2"/>
    <property type="match status" value="2"/>
</dbReference>
<dbReference type="RefSeq" id="WP_133518440.1">
    <property type="nucleotide sequence ID" value="NZ_SNVW01000001.1"/>
</dbReference>
<evidence type="ECO:0000256" key="8">
    <source>
        <dbReference type="ARBA" id="ARBA00023239"/>
    </source>
</evidence>
<gene>
    <name evidence="10" type="ORF">EDF64_101452</name>
</gene>
<keyword evidence="7 9" id="KW-0005">Acetoin biosynthesis</keyword>
<dbReference type="GO" id="GO:0047605">
    <property type="term" value="F:acetolactate decarboxylase activity"/>
    <property type="evidence" value="ECO:0007669"/>
    <property type="project" value="UniProtKB-UniRule"/>
</dbReference>
<evidence type="ECO:0000256" key="6">
    <source>
        <dbReference type="ARBA" id="ARBA00022793"/>
    </source>
</evidence>
<keyword evidence="8 9" id="KW-0456">Lyase</keyword>
<evidence type="ECO:0000256" key="4">
    <source>
        <dbReference type="ARBA" id="ARBA00013204"/>
    </source>
</evidence>
<comment type="caution">
    <text evidence="10">The sequence shown here is derived from an EMBL/GenBank/DDBJ whole genome shotgun (WGS) entry which is preliminary data.</text>
</comment>
<evidence type="ECO:0000313" key="11">
    <source>
        <dbReference type="Proteomes" id="UP000295764"/>
    </source>
</evidence>
<dbReference type="InterPro" id="IPR005128">
    <property type="entry name" value="Acetolactate_a_deCO2ase"/>
</dbReference>
<evidence type="ECO:0000256" key="3">
    <source>
        <dbReference type="ARBA" id="ARBA00007106"/>
    </source>
</evidence>
<dbReference type="AlphaFoldDB" id="A0A4R6DNN1"/>
<evidence type="ECO:0000313" key="10">
    <source>
        <dbReference type="EMBL" id="TDN46586.1"/>
    </source>
</evidence>
<dbReference type="NCBIfam" id="TIGR01252">
    <property type="entry name" value="acetolac_decarb"/>
    <property type="match status" value="1"/>
</dbReference>
<evidence type="ECO:0000256" key="1">
    <source>
        <dbReference type="ARBA" id="ARBA00001784"/>
    </source>
</evidence>
<accession>A0A4R6DNN1</accession>
<keyword evidence="6 9" id="KW-0210">Decarboxylase</keyword>
<comment type="similarity">
    <text evidence="3 9">Belongs to the alpha-acetolactate decarboxylase family.</text>
</comment>
<dbReference type="EC" id="4.1.1.5" evidence="4 9"/>
<dbReference type="UniPathway" id="UPA00626">
    <property type="reaction ID" value="UER00678"/>
</dbReference>
<evidence type="ECO:0000256" key="9">
    <source>
        <dbReference type="PIRNR" id="PIRNR001332"/>
    </source>
</evidence>
<dbReference type="OrthoDB" id="8612680at2"/>
<dbReference type="SUPFAM" id="SSF117856">
    <property type="entry name" value="AF0104/ALDC/Ptd012-like"/>
    <property type="match status" value="1"/>
</dbReference>
<dbReference type="PANTHER" id="PTHR35524:SF1">
    <property type="entry name" value="ALPHA-ACETOLACTATE DECARBOXYLASE"/>
    <property type="match status" value="1"/>
</dbReference>
<organism evidence="10 11">
    <name type="scientific">Curtobacterium flaccumfaciens</name>
    <dbReference type="NCBI Taxonomy" id="2035"/>
    <lineage>
        <taxon>Bacteria</taxon>
        <taxon>Bacillati</taxon>
        <taxon>Actinomycetota</taxon>
        <taxon>Actinomycetes</taxon>
        <taxon>Micrococcales</taxon>
        <taxon>Microbacteriaceae</taxon>
        <taxon>Curtobacterium</taxon>
    </lineage>
</organism>
<proteinExistence type="inferred from homology"/>
<dbReference type="GO" id="GO:0045151">
    <property type="term" value="P:acetoin biosynthetic process"/>
    <property type="evidence" value="ECO:0007669"/>
    <property type="project" value="UniProtKB-UniRule"/>
</dbReference>
<dbReference type="CDD" id="cd17299">
    <property type="entry name" value="acetolactate_decarboxylase"/>
    <property type="match status" value="1"/>
</dbReference>
<name>A0A4R6DNN1_9MICO</name>
<comment type="pathway">
    <text evidence="2 9">Polyol metabolism; (R,R)-butane-2,3-diol biosynthesis; (R,R)-butane-2,3-diol from pyruvate: step 2/3.</text>
</comment>
<dbReference type="PANTHER" id="PTHR35524">
    <property type="entry name" value="ALPHA-ACETOLACTATE DECARBOXYLASE"/>
    <property type="match status" value="1"/>
</dbReference>
<comment type="catalytic activity">
    <reaction evidence="1 9">
        <text>(2S)-2-acetolactate + H(+) = (R)-acetoin + CO2</text>
        <dbReference type="Rhea" id="RHEA:21580"/>
        <dbReference type="ChEBI" id="CHEBI:15378"/>
        <dbReference type="ChEBI" id="CHEBI:15686"/>
        <dbReference type="ChEBI" id="CHEBI:16526"/>
        <dbReference type="ChEBI" id="CHEBI:58476"/>
        <dbReference type="EC" id="4.1.1.5"/>
    </reaction>
</comment>
<evidence type="ECO:0000256" key="2">
    <source>
        <dbReference type="ARBA" id="ARBA00005170"/>
    </source>
</evidence>
<protein>
    <recommendedName>
        <fullName evidence="5 9">Alpha-acetolactate decarboxylase</fullName>
        <ecNumber evidence="4 9">4.1.1.5</ecNumber>
    </recommendedName>
</protein>
<evidence type="ECO:0000256" key="7">
    <source>
        <dbReference type="ARBA" id="ARBA00023061"/>
    </source>
</evidence>
<dbReference type="EMBL" id="SNVW01000001">
    <property type="protein sequence ID" value="TDN46586.1"/>
    <property type="molecule type" value="Genomic_DNA"/>
</dbReference>